<protein>
    <submittedName>
        <fullName evidence="4">NAD(P)-binding protein</fullName>
    </submittedName>
</protein>
<accession>A0A6A6WJX4</accession>
<dbReference type="Proteomes" id="UP000799437">
    <property type="component" value="Unassembled WGS sequence"/>
</dbReference>
<keyword evidence="5" id="KW-1185">Reference proteome</keyword>
<dbReference type="OrthoDB" id="2898618at2759"/>
<evidence type="ECO:0000256" key="2">
    <source>
        <dbReference type="ARBA" id="ARBA00022857"/>
    </source>
</evidence>
<dbReference type="CDD" id="cd05233">
    <property type="entry name" value="SDR_c"/>
    <property type="match status" value="1"/>
</dbReference>
<evidence type="ECO:0000256" key="3">
    <source>
        <dbReference type="ARBA" id="ARBA00023002"/>
    </source>
</evidence>
<keyword evidence="3" id="KW-0560">Oxidoreductase</keyword>
<evidence type="ECO:0000256" key="1">
    <source>
        <dbReference type="ARBA" id="ARBA00006484"/>
    </source>
</evidence>
<organism evidence="4 5">
    <name type="scientific">Pseudovirgaria hyperparasitica</name>
    <dbReference type="NCBI Taxonomy" id="470096"/>
    <lineage>
        <taxon>Eukaryota</taxon>
        <taxon>Fungi</taxon>
        <taxon>Dikarya</taxon>
        <taxon>Ascomycota</taxon>
        <taxon>Pezizomycotina</taxon>
        <taxon>Dothideomycetes</taxon>
        <taxon>Dothideomycetes incertae sedis</taxon>
        <taxon>Acrospermales</taxon>
        <taxon>Acrospermaceae</taxon>
        <taxon>Pseudovirgaria</taxon>
    </lineage>
</organism>
<dbReference type="Pfam" id="PF13561">
    <property type="entry name" value="adh_short_C2"/>
    <property type="match status" value="1"/>
</dbReference>
<reference evidence="4" key="1">
    <citation type="journal article" date="2020" name="Stud. Mycol.">
        <title>101 Dothideomycetes genomes: a test case for predicting lifestyles and emergence of pathogens.</title>
        <authorList>
            <person name="Haridas S."/>
            <person name="Albert R."/>
            <person name="Binder M."/>
            <person name="Bloem J."/>
            <person name="Labutti K."/>
            <person name="Salamov A."/>
            <person name="Andreopoulos B."/>
            <person name="Baker S."/>
            <person name="Barry K."/>
            <person name="Bills G."/>
            <person name="Bluhm B."/>
            <person name="Cannon C."/>
            <person name="Castanera R."/>
            <person name="Culley D."/>
            <person name="Daum C."/>
            <person name="Ezra D."/>
            <person name="Gonzalez J."/>
            <person name="Henrissat B."/>
            <person name="Kuo A."/>
            <person name="Liang C."/>
            <person name="Lipzen A."/>
            <person name="Lutzoni F."/>
            <person name="Magnuson J."/>
            <person name="Mondo S."/>
            <person name="Nolan M."/>
            <person name="Ohm R."/>
            <person name="Pangilinan J."/>
            <person name="Park H.-J."/>
            <person name="Ramirez L."/>
            <person name="Alfaro M."/>
            <person name="Sun H."/>
            <person name="Tritt A."/>
            <person name="Yoshinaga Y."/>
            <person name="Zwiers L.-H."/>
            <person name="Turgeon B."/>
            <person name="Goodwin S."/>
            <person name="Spatafora J."/>
            <person name="Crous P."/>
            <person name="Grigoriev I."/>
        </authorList>
    </citation>
    <scope>NUCLEOTIDE SEQUENCE</scope>
    <source>
        <strain evidence="4">CBS 121739</strain>
    </source>
</reference>
<dbReference type="PANTHER" id="PTHR43618">
    <property type="entry name" value="7-ALPHA-HYDROXYSTEROID DEHYDROGENASE"/>
    <property type="match status" value="1"/>
</dbReference>
<keyword evidence="2" id="KW-0521">NADP</keyword>
<gene>
    <name evidence="4" type="ORF">EJ05DRAFT_507874</name>
</gene>
<comment type="similarity">
    <text evidence="1">Belongs to the short-chain dehydrogenases/reductases (SDR) family.</text>
</comment>
<proteinExistence type="inferred from homology"/>
<dbReference type="EMBL" id="ML996566">
    <property type="protein sequence ID" value="KAF2762317.1"/>
    <property type="molecule type" value="Genomic_DNA"/>
</dbReference>
<sequence length="296" mass="31252">MAPNYDTNTLFSVKDLVVVITGGGSGMGAAVAQALDWNGAKAIYILGRRADALSKTAKNAKNGSIIPIVTDVSSKGSIAAAAELVRTEQGYINVLFINHGSIGPNTYELFADGRVPGLSELQSTLWQTPMEDFTSTLEINISGAFYTAVAFLDLLDSGNTKSTGTPAPKAQVIITTSIAAYSRSPANGFAYSISKCAATHIVKQLSTCLAPYMIRCNGIAPGAYPTEMVQHMPWMQNNNPRIEGNLPAQICPLKRTGTEEDIAGLAMFLMSPGAAYMNGSIQISDGGRIGMLPATY</sequence>
<dbReference type="GeneID" id="54489016"/>
<dbReference type="RefSeq" id="XP_033604768.1">
    <property type="nucleotide sequence ID" value="XM_033747962.1"/>
</dbReference>
<dbReference type="InterPro" id="IPR002347">
    <property type="entry name" value="SDR_fam"/>
</dbReference>
<evidence type="ECO:0000313" key="4">
    <source>
        <dbReference type="EMBL" id="KAF2762317.1"/>
    </source>
</evidence>
<dbReference type="PRINTS" id="PR00081">
    <property type="entry name" value="GDHRDH"/>
</dbReference>
<dbReference type="PANTHER" id="PTHR43618:SF18">
    <property type="entry name" value="SHORT CHAIN DEHYDROGENASE_REDUCTASE FAMILY (AFU_ORTHOLOGUE AFUA_5G12480)"/>
    <property type="match status" value="1"/>
</dbReference>
<dbReference type="AlphaFoldDB" id="A0A6A6WJX4"/>
<name>A0A6A6WJX4_9PEZI</name>
<dbReference type="GO" id="GO:0016491">
    <property type="term" value="F:oxidoreductase activity"/>
    <property type="evidence" value="ECO:0007669"/>
    <property type="project" value="UniProtKB-KW"/>
</dbReference>
<dbReference type="InterPro" id="IPR036291">
    <property type="entry name" value="NAD(P)-bd_dom_sf"/>
</dbReference>
<dbReference type="SUPFAM" id="SSF51735">
    <property type="entry name" value="NAD(P)-binding Rossmann-fold domains"/>
    <property type="match status" value="1"/>
</dbReference>
<evidence type="ECO:0000313" key="5">
    <source>
        <dbReference type="Proteomes" id="UP000799437"/>
    </source>
</evidence>
<dbReference type="Gene3D" id="3.40.50.720">
    <property type="entry name" value="NAD(P)-binding Rossmann-like Domain"/>
    <property type="match status" value="1"/>
</dbReference>
<dbReference type="InterPro" id="IPR052178">
    <property type="entry name" value="Sec_Metab_Biosynth_SDR"/>
</dbReference>